<keyword evidence="1" id="KW-1133">Transmembrane helix</keyword>
<organism evidence="2 3">
    <name type="scientific">Blastococcus goldschmidtiae</name>
    <dbReference type="NCBI Taxonomy" id="3075546"/>
    <lineage>
        <taxon>Bacteria</taxon>
        <taxon>Bacillati</taxon>
        <taxon>Actinomycetota</taxon>
        <taxon>Actinomycetes</taxon>
        <taxon>Geodermatophilales</taxon>
        <taxon>Geodermatophilaceae</taxon>
        <taxon>Blastococcus</taxon>
    </lineage>
</organism>
<accession>A0ABU2K5V7</accession>
<reference evidence="3" key="1">
    <citation type="submission" date="2023-07" db="EMBL/GenBank/DDBJ databases">
        <title>30 novel species of actinomycetes from the DSMZ collection.</title>
        <authorList>
            <person name="Nouioui I."/>
        </authorList>
    </citation>
    <scope>NUCLEOTIDE SEQUENCE [LARGE SCALE GENOMIC DNA]</scope>
    <source>
        <strain evidence="3">DSM 46792</strain>
    </source>
</reference>
<keyword evidence="3" id="KW-1185">Reference proteome</keyword>
<feature type="transmembrane region" description="Helical" evidence="1">
    <location>
        <begin position="6"/>
        <end position="25"/>
    </location>
</feature>
<dbReference type="RefSeq" id="WP_311344392.1">
    <property type="nucleotide sequence ID" value="NZ_JAVREI010000002.1"/>
</dbReference>
<evidence type="ECO:0000256" key="1">
    <source>
        <dbReference type="SAM" id="Phobius"/>
    </source>
</evidence>
<keyword evidence="1" id="KW-0812">Transmembrane</keyword>
<evidence type="ECO:0000313" key="3">
    <source>
        <dbReference type="Proteomes" id="UP001183222"/>
    </source>
</evidence>
<proteinExistence type="predicted"/>
<dbReference type="EMBL" id="JAVREI010000002">
    <property type="protein sequence ID" value="MDT0275576.1"/>
    <property type="molecule type" value="Genomic_DNA"/>
</dbReference>
<comment type="caution">
    <text evidence="2">The sequence shown here is derived from an EMBL/GenBank/DDBJ whole genome shotgun (WGS) entry which is preliminary data.</text>
</comment>
<evidence type="ECO:0000313" key="2">
    <source>
        <dbReference type="EMBL" id="MDT0275576.1"/>
    </source>
</evidence>
<keyword evidence="1" id="KW-0472">Membrane</keyword>
<name>A0ABU2K5V7_9ACTN</name>
<gene>
    <name evidence="2" type="ORF">RM425_06630</name>
</gene>
<protein>
    <recommendedName>
        <fullName evidence="4">CcmD family protein</fullName>
    </recommendedName>
</protein>
<dbReference type="Proteomes" id="UP001183222">
    <property type="component" value="Unassembled WGS sequence"/>
</dbReference>
<evidence type="ECO:0008006" key="4">
    <source>
        <dbReference type="Google" id="ProtNLM"/>
    </source>
</evidence>
<sequence>MSEWAWVALGFSVAYGAMGGYAVWLRHRLSDATRRIEKIR</sequence>